<dbReference type="EMBL" id="BART01004211">
    <property type="protein sequence ID" value="GAG67968.1"/>
    <property type="molecule type" value="Genomic_DNA"/>
</dbReference>
<organism evidence="1">
    <name type="scientific">marine sediment metagenome</name>
    <dbReference type="NCBI Taxonomy" id="412755"/>
    <lineage>
        <taxon>unclassified sequences</taxon>
        <taxon>metagenomes</taxon>
        <taxon>ecological metagenomes</taxon>
    </lineage>
</organism>
<accession>X1A5D2</accession>
<dbReference type="Gene3D" id="1.25.40.390">
    <property type="match status" value="1"/>
</dbReference>
<name>X1A5D2_9ZZZZ</name>
<protein>
    <submittedName>
        <fullName evidence="1">Uncharacterized protein</fullName>
    </submittedName>
</protein>
<sequence>MNELFELGGDYTKITRESYDNVVDFIISELDEAIALLPPQSECEKGRATPDAARALKSRVLLYAASPLNNPDNDLGKWQKAADAAEALLDKGYTLNDDYRNLFLEESNEIIFARYFTPSNAHRIAGWSGISGYTGGGGNAPTQNIVMDYEMINGELPYSLDEENNRIINPVSVNEEFHANASL</sequence>
<dbReference type="AlphaFoldDB" id="X1A5D2"/>
<proteinExistence type="predicted"/>
<dbReference type="SUPFAM" id="SSF48452">
    <property type="entry name" value="TPR-like"/>
    <property type="match status" value="1"/>
</dbReference>
<reference evidence="1" key="1">
    <citation type="journal article" date="2014" name="Front. Microbiol.">
        <title>High frequency of phylogenetically diverse reductive dehalogenase-homologous genes in deep subseafloor sedimentary metagenomes.</title>
        <authorList>
            <person name="Kawai M."/>
            <person name="Futagami T."/>
            <person name="Toyoda A."/>
            <person name="Takaki Y."/>
            <person name="Nishi S."/>
            <person name="Hori S."/>
            <person name="Arai W."/>
            <person name="Tsubouchi T."/>
            <person name="Morono Y."/>
            <person name="Uchiyama I."/>
            <person name="Ito T."/>
            <person name="Fujiyama A."/>
            <person name="Inagaki F."/>
            <person name="Takami H."/>
        </authorList>
    </citation>
    <scope>NUCLEOTIDE SEQUENCE</scope>
    <source>
        <strain evidence="1">Expedition CK06-06</strain>
    </source>
</reference>
<dbReference type="InterPro" id="IPR011990">
    <property type="entry name" value="TPR-like_helical_dom_sf"/>
</dbReference>
<comment type="caution">
    <text evidence="1">The sequence shown here is derived from an EMBL/GenBank/DDBJ whole genome shotgun (WGS) entry which is preliminary data.</text>
</comment>
<gene>
    <name evidence="1" type="ORF">S01H4_10798</name>
</gene>
<evidence type="ECO:0000313" key="1">
    <source>
        <dbReference type="EMBL" id="GAG67968.1"/>
    </source>
</evidence>